<dbReference type="HAMAP" id="MF_01367">
    <property type="entry name" value="Ribosomal_uL14"/>
    <property type="match status" value="1"/>
</dbReference>
<dbReference type="GO" id="GO:0070180">
    <property type="term" value="F:large ribosomal subunit rRNA binding"/>
    <property type="evidence" value="ECO:0007669"/>
    <property type="project" value="TreeGrafter"/>
</dbReference>
<reference evidence="7" key="1">
    <citation type="submission" date="2017-09" db="EMBL/GenBank/DDBJ databases">
        <title>Depth-based differentiation of microbial function through sediment-hosted aquifers and enrichment of novel symbionts in the deep terrestrial subsurface.</title>
        <authorList>
            <person name="Probst A.J."/>
            <person name="Ladd B."/>
            <person name="Jarett J.K."/>
            <person name="Geller-Mcgrath D.E."/>
            <person name="Sieber C.M.K."/>
            <person name="Emerson J.B."/>
            <person name="Anantharaman K."/>
            <person name="Thomas B.C."/>
            <person name="Malmstrom R."/>
            <person name="Stieglmeier M."/>
            <person name="Klingl A."/>
            <person name="Woyke T."/>
            <person name="Ryan C.M."/>
            <person name="Banfield J.F."/>
        </authorList>
    </citation>
    <scope>NUCLEOTIDE SEQUENCE [LARGE SCALE GENOMIC DNA]</scope>
</reference>
<dbReference type="SMART" id="SM01374">
    <property type="entry name" value="Ribosomal_L14"/>
    <property type="match status" value="1"/>
</dbReference>
<evidence type="ECO:0000313" key="6">
    <source>
        <dbReference type="EMBL" id="PIR87067.1"/>
    </source>
</evidence>
<dbReference type="PANTHER" id="PTHR11761:SF3">
    <property type="entry name" value="LARGE RIBOSOMAL SUBUNIT PROTEIN UL14M"/>
    <property type="match status" value="1"/>
</dbReference>
<dbReference type="SUPFAM" id="SSF50193">
    <property type="entry name" value="Ribosomal protein L14"/>
    <property type="match status" value="1"/>
</dbReference>
<dbReference type="CDD" id="cd00337">
    <property type="entry name" value="Ribosomal_uL14"/>
    <property type="match status" value="1"/>
</dbReference>
<comment type="similarity">
    <text evidence="3 4">Belongs to the universal ribosomal protein uL14 family.</text>
</comment>
<dbReference type="EMBL" id="PFBD01000020">
    <property type="protein sequence ID" value="PIR87067.1"/>
    <property type="molecule type" value="Genomic_DNA"/>
</dbReference>
<dbReference type="InterPro" id="IPR000218">
    <property type="entry name" value="Ribosomal_uL14"/>
</dbReference>
<accession>A0A2H0UKY4</accession>
<sequence>MLQLRSLVKVADNSGAKSVRVFTVLGGTRKRYAQIGDLVVASVQTAEPRHAGKAIKKKDVVKCLVVRQRHPLRRPDGSVVRFDENAVVIIDDKKQPRATRVFGPVPRELKEKGFDAVFSLAEEVV</sequence>
<dbReference type="InterPro" id="IPR005745">
    <property type="entry name" value="Ribosomal_uL14_bac-type"/>
</dbReference>
<keyword evidence="1 3" id="KW-0689">Ribosomal protein</keyword>
<dbReference type="AlphaFoldDB" id="A0A2H0UKY4"/>
<keyword evidence="3 5" id="KW-0694">RNA-binding</keyword>
<evidence type="ECO:0000256" key="5">
    <source>
        <dbReference type="RuleBase" id="RU003950"/>
    </source>
</evidence>
<keyword evidence="2 3" id="KW-0687">Ribonucleoprotein</keyword>
<evidence type="ECO:0000256" key="2">
    <source>
        <dbReference type="ARBA" id="ARBA00023274"/>
    </source>
</evidence>
<dbReference type="PANTHER" id="PTHR11761">
    <property type="entry name" value="50S/60S RIBOSOMAL PROTEIN L14/L23"/>
    <property type="match status" value="1"/>
</dbReference>
<dbReference type="GO" id="GO:0003735">
    <property type="term" value="F:structural constituent of ribosome"/>
    <property type="evidence" value="ECO:0007669"/>
    <property type="project" value="InterPro"/>
</dbReference>
<dbReference type="Gene3D" id="2.40.150.20">
    <property type="entry name" value="Ribosomal protein L14"/>
    <property type="match status" value="1"/>
</dbReference>
<dbReference type="Proteomes" id="UP000229526">
    <property type="component" value="Unassembled WGS sequence"/>
</dbReference>
<organism evidence="6 7">
    <name type="scientific">Candidatus Harrisonbacteria bacterium CG10_big_fil_rev_8_21_14_0_10_49_15</name>
    <dbReference type="NCBI Taxonomy" id="1974587"/>
    <lineage>
        <taxon>Bacteria</taxon>
        <taxon>Candidatus Harrisoniibacteriota</taxon>
    </lineage>
</organism>
<protein>
    <recommendedName>
        <fullName evidence="3">Large ribosomal subunit protein uL14</fullName>
    </recommendedName>
</protein>
<evidence type="ECO:0000256" key="4">
    <source>
        <dbReference type="RuleBase" id="RU003949"/>
    </source>
</evidence>
<proteinExistence type="inferred from homology"/>
<gene>
    <name evidence="3" type="primary">rplN</name>
    <name evidence="6" type="ORF">COU11_02455</name>
</gene>
<name>A0A2H0UKY4_9BACT</name>
<comment type="caution">
    <text evidence="6">The sequence shown here is derived from an EMBL/GenBank/DDBJ whole genome shotgun (WGS) entry which is preliminary data.</text>
</comment>
<evidence type="ECO:0000256" key="3">
    <source>
        <dbReference type="HAMAP-Rule" id="MF_01367"/>
    </source>
</evidence>
<evidence type="ECO:0000313" key="7">
    <source>
        <dbReference type="Proteomes" id="UP000229526"/>
    </source>
</evidence>
<comment type="subunit">
    <text evidence="3">Part of the 50S ribosomal subunit. Forms a cluster with proteins L3 and L19. In the 70S ribosome, L14 and L19 interact and together make contacts with the 16S rRNA in bridges B5 and B8.</text>
</comment>
<dbReference type="NCBIfam" id="TIGR01067">
    <property type="entry name" value="rplN_bact"/>
    <property type="match status" value="1"/>
</dbReference>
<dbReference type="GO" id="GO:0006412">
    <property type="term" value="P:translation"/>
    <property type="evidence" value="ECO:0007669"/>
    <property type="project" value="UniProtKB-UniRule"/>
</dbReference>
<evidence type="ECO:0000256" key="1">
    <source>
        <dbReference type="ARBA" id="ARBA00022980"/>
    </source>
</evidence>
<dbReference type="Pfam" id="PF00238">
    <property type="entry name" value="Ribosomal_L14"/>
    <property type="match status" value="1"/>
</dbReference>
<dbReference type="InterPro" id="IPR036853">
    <property type="entry name" value="Ribosomal_uL14_sf"/>
</dbReference>
<comment type="function">
    <text evidence="3 5">Binds to 23S rRNA. Forms part of two intersubunit bridges in the 70S ribosome.</text>
</comment>
<keyword evidence="3 5" id="KW-0699">rRNA-binding</keyword>
<dbReference type="GO" id="GO:0022625">
    <property type="term" value="C:cytosolic large ribosomal subunit"/>
    <property type="evidence" value="ECO:0007669"/>
    <property type="project" value="TreeGrafter"/>
</dbReference>